<dbReference type="PANTHER" id="PTHR13696">
    <property type="entry name" value="P-LOOP CONTAINING NUCLEOSIDE TRIPHOSPHATE HYDROLASE"/>
    <property type="match status" value="1"/>
</dbReference>
<dbReference type="AlphaFoldDB" id="A0AAW9T923"/>
<name>A0AAW9T923_9BACT</name>
<organism evidence="2 3">
    <name type="scientific">Segatella copri</name>
    <dbReference type="NCBI Taxonomy" id="165179"/>
    <lineage>
        <taxon>Bacteria</taxon>
        <taxon>Pseudomonadati</taxon>
        <taxon>Bacteroidota</taxon>
        <taxon>Bacteroidia</taxon>
        <taxon>Bacteroidales</taxon>
        <taxon>Prevotellaceae</taxon>
        <taxon>Segatella</taxon>
    </lineage>
</organism>
<dbReference type="InterPro" id="IPR050678">
    <property type="entry name" value="DNA_Partitioning_ATPase"/>
</dbReference>
<proteinExistence type="predicted"/>
<dbReference type="Gene3D" id="3.40.50.300">
    <property type="entry name" value="P-loop containing nucleotide triphosphate hydrolases"/>
    <property type="match status" value="1"/>
</dbReference>
<dbReference type="InterPro" id="IPR025669">
    <property type="entry name" value="AAA_dom"/>
</dbReference>
<dbReference type="Pfam" id="PF13614">
    <property type="entry name" value="AAA_31"/>
    <property type="match status" value="1"/>
</dbReference>
<reference evidence="3" key="1">
    <citation type="submission" date="2019-09" db="EMBL/GenBank/DDBJ databases">
        <title>Distinct polysaccharide growth profiles of human intestinal Prevotella copri isolates.</title>
        <authorList>
            <person name="Fehlner-Peach H."/>
            <person name="Magnabosco C."/>
            <person name="Raghavan V."/>
            <person name="Scher J.U."/>
            <person name="Tett A."/>
            <person name="Cox L.M."/>
            <person name="Gottsegen C."/>
            <person name="Watters A."/>
            <person name="Wiltshire- Gordon J.D."/>
            <person name="Segata N."/>
            <person name="Bonneau R."/>
            <person name="Littman D.R."/>
        </authorList>
    </citation>
    <scope>NUCLEOTIDE SEQUENCE [LARGE SCALE GENOMIC DNA]</scope>
    <source>
        <strain evidence="3">iAP146</strain>
    </source>
</reference>
<protein>
    <submittedName>
        <fullName evidence="2">ParA family protein</fullName>
    </submittedName>
</protein>
<gene>
    <name evidence="2" type="ORF">F7D90_11520</name>
</gene>
<evidence type="ECO:0000313" key="2">
    <source>
        <dbReference type="EMBL" id="MQN32562.1"/>
    </source>
</evidence>
<comment type="caution">
    <text evidence="2">The sequence shown here is derived from an EMBL/GenBank/DDBJ whole genome shotgun (WGS) entry which is preliminary data.</text>
</comment>
<dbReference type="InterPro" id="IPR027417">
    <property type="entry name" value="P-loop_NTPase"/>
</dbReference>
<dbReference type="PANTHER" id="PTHR13696:SF99">
    <property type="entry name" value="COBYRINIC ACID AC-DIAMIDE SYNTHASE"/>
    <property type="match status" value="1"/>
</dbReference>
<dbReference type="CDD" id="cd02042">
    <property type="entry name" value="ParAB_family"/>
    <property type="match status" value="1"/>
</dbReference>
<dbReference type="EMBL" id="VZCR01000076">
    <property type="protein sequence ID" value="MQN32562.1"/>
    <property type="molecule type" value="Genomic_DNA"/>
</dbReference>
<sequence length="338" mass="37677">MRTYTFWNNKGGTGKTSLCFQSVLEYSLIHQDQRILVVDLCPQANLSELLLGGMENNGAAHLDALYQSQPRKSIGGYFEERMQTPFAYATKVNPREYVSSPVTVNANIPQNVELVAGDRLVELQSSFISSLTANKMPSVNTYITVIAWLRDLLQALEEYDIVFIDTNPSFSIYTQIALAATDRLIVPVMADDSSKRALSNVLSLIYGYKLPSKIYASYTFNSELTKAGMTLPQIHLIVKNRITQYMGTAAAYRGVLASIDQEINTLMNANHQYFSSNNVIMEVRDFQTSGVAAFAEAKSFSQLVNDRRIRTIGGERVQLDINQIQNNQQSIAGIVARL</sequence>
<feature type="domain" description="AAA" evidence="1">
    <location>
        <begin position="2"/>
        <end position="205"/>
    </location>
</feature>
<dbReference type="SUPFAM" id="SSF52540">
    <property type="entry name" value="P-loop containing nucleoside triphosphate hydrolases"/>
    <property type="match status" value="1"/>
</dbReference>
<dbReference type="RefSeq" id="WP_153086593.1">
    <property type="nucleotide sequence ID" value="NZ_VZAM01000049.1"/>
</dbReference>
<dbReference type="Proteomes" id="UP000420707">
    <property type="component" value="Unassembled WGS sequence"/>
</dbReference>
<accession>A0AAW9T923</accession>
<evidence type="ECO:0000259" key="1">
    <source>
        <dbReference type="Pfam" id="PF13614"/>
    </source>
</evidence>
<evidence type="ECO:0000313" key="3">
    <source>
        <dbReference type="Proteomes" id="UP000420707"/>
    </source>
</evidence>